<organism evidence="1 2">
    <name type="scientific">Acetobacter orientalis</name>
    <dbReference type="NCBI Taxonomy" id="146474"/>
    <lineage>
        <taxon>Bacteria</taxon>
        <taxon>Pseudomonadati</taxon>
        <taxon>Pseudomonadota</taxon>
        <taxon>Alphaproteobacteria</taxon>
        <taxon>Acetobacterales</taxon>
        <taxon>Acetobacteraceae</taxon>
        <taxon>Acetobacter</taxon>
    </lineage>
</organism>
<name>A0A0D6NKN8_9PROT</name>
<evidence type="ECO:0000313" key="2">
    <source>
        <dbReference type="Proteomes" id="UP000032670"/>
    </source>
</evidence>
<reference evidence="1 2" key="1">
    <citation type="submission" date="2012-11" db="EMBL/GenBank/DDBJ databases">
        <title>Whole genome sequence of Acetobacter orientalis 21F-2.</title>
        <authorList>
            <person name="Azuma Y."/>
            <person name="Higashiura N."/>
            <person name="Hirakawa H."/>
            <person name="Matsushita K."/>
        </authorList>
    </citation>
    <scope>NUCLEOTIDE SEQUENCE [LARGE SCALE GENOMIC DNA]</scope>
    <source>
        <strain evidence="1 2">21F-2</strain>
    </source>
</reference>
<proteinExistence type="predicted"/>
<gene>
    <name evidence="1" type="ORF">Abor_014_096</name>
</gene>
<accession>A0A6N3SSE0</accession>
<comment type="caution">
    <text evidence="1">The sequence shown here is derived from an EMBL/GenBank/DDBJ whole genome shotgun (WGS) entry which is preliminary data.</text>
</comment>
<sequence length="80" mass="8947">MGAFTTVISDRNSMKDFNGSTLYSAILDKTASPLPYKEMKVPFHQTIKLGEQIKLEGLDESSVSLSLRNQPIFRNGKQVQ</sequence>
<evidence type="ECO:0000313" key="1">
    <source>
        <dbReference type="EMBL" id="GAN65931.1"/>
    </source>
</evidence>
<dbReference type="Proteomes" id="UP000032670">
    <property type="component" value="Unassembled WGS sequence"/>
</dbReference>
<dbReference type="AlphaFoldDB" id="A0A0D6NKN8"/>
<accession>A0A0D6NKN8</accession>
<dbReference type="EMBL" id="BAMX01000014">
    <property type="protein sequence ID" value="GAN65931.1"/>
    <property type="molecule type" value="Genomic_DNA"/>
</dbReference>
<protein>
    <submittedName>
        <fullName evidence="1">Uncharacterized protein</fullName>
    </submittedName>
</protein>
<keyword evidence="2" id="KW-1185">Reference proteome</keyword>